<name>A0AAV5MHM6_9ROSI</name>
<feature type="compositionally biased region" description="Basic and acidic residues" evidence="5">
    <location>
        <begin position="155"/>
        <end position="166"/>
    </location>
</feature>
<dbReference type="EMBL" id="BPVZ01000299">
    <property type="protein sequence ID" value="GKV49448.1"/>
    <property type="molecule type" value="Genomic_DNA"/>
</dbReference>
<keyword evidence="8" id="KW-1185">Reference proteome</keyword>
<reference evidence="7 8" key="1">
    <citation type="journal article" date="2021" name="Commun. Biol.">
        <title>The genome of Shorea leprosula (Dipterocarpaceae) highlights the ecological relevance of drought in aseasonal tropical rainforests.</title>
        <authorList>
            <person name="Ng K.K.S."/>
            <person name="Kobayashi M.J."/>
            <person name="Fawcett J.A."/>
            <person name="Hatakeyama M."/>
            <person name="Paape T."/>
            <person name="Ng C.H."/>
            <person name="Ang C.C."/>
            <person name="Tnah L.H."/>
            <person name="Lee C.T."/>
            <person name="Nishiyama T."/>
            <person name="Sese J."/>
            <person name="O'Brien M.J."/>
            <person name="Copetti D."/>
            <person name="Mohd Noor M.I."/>
            <person name="Ong R.C."/>
            <person name="Putra M."/>
            <person name="Sireger I.Z."/>
            <person name="Indrioko S."/>
            <person name="Kosugi Y."/>
            <person name="Izuno A."/>
            <person name="Isagi Y."/>
            <person name="Lee S.L."/>
            <person name="Shimizu K.K."/>
        </authorList>
    </citation>
    <scope>NUCLEOTIDE SEQUENCE [LARGE SCALE GENOMIC DNA]</scope>
    <source>
        <strain evidence="7">214</strain>
    </source>
</reference>
<keyword evidence="3" id="KW-0862">Zinc</keyword>
<evidence type="ECO:0000313" key="8">
    <source>
        <dbReference type="Proteomes" id="UP001054252"/>
    </source>
</evidence>
<evidence type="ECO:0000256" key="3">
    <source>
        <dbReference type="ARBA" id="ARBA00022833"/>
    </source>
</evidence>
<keyword evidence="1" id="KW-0479">Metal-binding</keyword>
<proteinExistence type="predicted"/>
<dbReference type="PANTHER" id="PTHR31973:SF187">
    <property type="entry name" value="MUTATOR TRANSPOSASE MUDRA PROTEIN"/>
    <property type="match status" value="1"/>
</dbReference>
<dbReference type="SMART" id="SM00575">
    <property type="entry name" value="ZnF_PMZ"/>
    <property type="match status" value="1"/>
</dbReference>
<sequence length="218" mass="25173">MCEVFNGLIVDSRHKSIFSMLEDLRMMCGRRTIARRTFAEEKFVGDFGPKIWEKIVVSREGSKRCRVLWPGGAGYEVEEEDKGKFIVDINRRTCTCKCWNMTGIPCKHVVSVIKLRKEKDEHYEAENNEAFEATENLNDNNPVSQVDDPASQVVNEERRHAQERRTREKRKREKKSGSQRPTVEQNKRGEAKQKKFGSQLHTMAKARRGKGGRSGARE</sequence>
<dbReference type="InterPro" id="IPR007527">
    <property type="entry name" value="Znf_SWIM"/>
</dbReference>
<evidence type="ECO:0000313" key="7">
    <source>
        <dbReference type="EMBL" id="GKV49448.1"/>
    </source>
</evidence>
<feature type="region of interest" description="Disordered" evidence="5">
    <location>
        <begin position="133"/>
        <end position="218"/>
    </location>
</feature>
<dbReference type="PROSITE" id="PS50966">
    <property type="entry name" value="ZF_SWIM"/>
    <property type="match status" value="1"/>
</dbReference>
<evidence type="ECO:0000259" key="6">
    <source>
        <dbReference type="PROSITE" id="PS50966"/>
    </source>
</evidence>
<keyword evidence="2 4" id="KW-0863">Zinc-finger</keyword>
<accession>A0AAV5MHM6</accession>
<dbReference type="Pfam" id="PF04434">
    <property type="entry name" value="SWIM"/>
    <property type="match status" value="1"/>
</dbReference>
<dbReference type="PANTHER" id="PTHR31973">
    <property type="entry name" value="POLYPROTEIN, PUTATIVE-RELATED"/>
    <property type="match status" value="1"/>
</dbReference>
<gene>
    <name evidence="7" type="ORF">SLEP1_g56199</name>
</gene>
<evidence type="ECO:0000256" key="5">
    <source>
        <dbReference type="SAM" id="MobiDB-lite"/>
    </source>
</evidence>
<dbReference type="GO" id="GO:0008270">
    <property type="term" value="F:zinc ion binding"/>
    <property type="evidence" value="ECO:0007669"/>
    <property type="project" value="UniProtKB-KW"/>
</dbReference>
<dbReference type="Proteomes" id="UP001054252">
    <property type="component" value="Unassembled WGS sequence"/>
</dbReference>
<comment type="caution">
    <text evidence="7">The sequence shown here is derived from an EMBL/GenBank/DDBJ whole genome shotgun (WGS) entry which is preliminary data.</text>
</comment>
<evidence type="ECO:0000256" key="2">
    <source>
        <dbReference type="ARBA" id="ARBA00022771"/>
    </source>
</evidence>
<dbReference type="AlphaFoldDB" id="A0AAV5MHM6"/>
<protein>
    <recommendedName>
        <fullName evidence="6">SWIM-type domain-containing protein</fullName>
    </recommendedName>
</protein>
<evidence type="ECO:0000256" key="4">
    <source>
        <dbReference type="PROSITE-ProRule" id="PRU00325"/>
    </source>
</evidence>
<dbReference type="InterPro" id="IPR006564">
    <property type="entry name" value="Znf_PMZ"/>
</dbReference>
<evidence type="ECO:0000256" key="1">
    <source>
        <dbReference type="ARBA" id="ARBA00022723"/>
    </source>
</evidence>
<organism evidence="7 8">
    <name type="scientific">Rubroshorea leprosula</name>
    <dbReference type="NCBI Taxonomy" id="152421"/>
    <lineage>
        <taxon>Eukaryota</taxon>
        <taxon>Viridiplantae</taxon>
        <taxon>Streptophyta</taxon>
        <taxon>Embryophyta</taxon>
        <taxon>Tracheophyta</taxon>
        <taxon>Spermatophyta</taxon>
        <taxon>Magnoliopsida</taxon>
        <taxon>eudicotyledons</taxon>
        <taxon>Gunneridae</taxon>
        <taxon>Pentapetalae</taxon>
        <taxon>rosids</taxon>
        <taxon>malvids</taxon>
        <taxon>Malvales</taxon>
        <taxon>Dipterocarpaceae</taxon>
        <taxon>Rubroshorea</taxon>
    </lineage>
</organism>
<feature type="domain" description="SWIM-type" evidence="6">
    <location>
        <begin position="85"/>
        <end position="117"/>
    </location>
</feature>